<keyword evidence="2" id="KW-1185">Reference proteome</keyword>
<dbReference type="EMBL" id="CAKOFQ010006795">
    <property type="protein sequence ID" value="CAH1972160.1"/>
    <property type="molecule type" value="Genomic_DNA"/>
</dbReference>
<dbReference type="AlphaFoldDB" id="A0A9P0KGB7"/>
<comment type="caution">
    <text evidence="1">The sequence shown here is derived from an EMBL/GenBank/DDBJ whole genome shotgun (WGS) entry which is preliminary data.</text>
</comment>
<name>A0A9P0KGB7_ACAOB</name>
<evidence type="ECO:0000313" key="2">
    <source>
        <dbReference type="Proteomes" id="UP001152888"/>
    </source>
</evidence>
<protein>
    <submittedName>
        <fullName evidence="1">Uncharacterized protein</fullName>
    </submittedName>
</protein>
<dbReference type="OrthoDB" id="10051449at2759"/>
<dbReference type="Proteomes" id="UP001152888">
    <property type="component" value="Unassembled WGS sequence"/>
</dbReference>
<reference evidence="1" key="1">
    <citation type="submission" date="2022-03" db="EMBL/GenBank/DDBJ databases">
        <authorList>
            <person name="Sayadi A."/>
        </authorList>
    </citation>
    <scope>NUCLEOTIDE SEQUENCE</scope>
</reference>
<evidence type="ECO:0000313" key="1">
    <source>
        <dbReference type="EMBL" id="CAH1972160.1"/>
    </source>
</evidence>
<proteinExistence type="predicted"/>
<sequence length="184" mass="21171">MMPDMFDILLSLVMSKIQRQHTIMREALPAKVKLEITLDFLSSGISYRRLSHFYRVSRFSLSKFIPEVCEEIFKALKENIKIPNNAEEWAKIENGFRKKWNFLLCCGAIDGKHMHIIAPGNIGTVMSTGKILMQEPSPMALGEKKLQDLRGYVNKGVIILRCQQWREETPLKPTLTMMVRCLGN</sequence>
<organism evidence="1 2">
    <name type="scientific">Acanthoscelides obtectus</name>
    <name type="common">Bean weevil</name>
    <name type="synonym">Bruchus obtectus</name>
    <dbReference type="NCBI Taxonomy" id="200917"/>
    <lineage>
        <taxon>Eukaryota</taxon>
        <taxon>Metazoa</taxon>
        <taxon>Ecdysozoa</taxon>
        <taxon>Arthropoda</taxon>
        <taxon>Hexapoda</taxon>
        <taxon>Insecta</taxon>
        <taxon>Pterygota</taxon>
        <taxon>Neoptera</taxon>
        <taxon>Endopterygota</taxon>
        <taxon>Coleoptera</taxon>
        <taxon>Polyphaga</taxon>
        <taxon>Cucujiformia</taxon>
        <taxon>Chrysomeloidea</taxon>
        <taxon>Chrysomelidae</taxon>
        <taxon>Bruchinae</taxon>
        <taxon>Bruchini</taxon>
        <taxon>Acanthoscelides</taxon>
    </lineage>
</organism>
<gene>
    <name evidence="1" type="ORF">ACAOBT_LOCUS9848</name>
</gene>
<accession>A0A9P0KGB7</accession>